<evidence type="ECO:0000256" key="8">
    <source>
        <dbReference type="ARBA" id="ARBA00059247"/>
    </source>
</evidence>
<dbReference type="Pfam" id="PF13419">
    <property type="entry name" value="HAD_2"/>
    <property type="match status" value="1"/>
</dbReference>
<dbReference type="InterPro" id="IPR023214">
    <property type="entry name" value="HAD_sf"/>
</dbReference>
<dbReference type="GO" id="GO:0006281">
    <property type="term" value="P:DNA repair"/>
    <property type="evidence" value="ECO:0007669"/>
    <property type="project" value="TreeGrafter"/>
</dbReference>
<evidence type="ECO:0000256" key="5">
    <source>
        <dbReference type="ARBA" id="ARBA00022801"/>
    </source>
</evidence>
<dbReference type="InterPro" id="IPR050155">
    <property type="entry name" value="HAD-like_hydrolase_sf"/>
</dbReference>
<dbReference type="EC" id="3.1.3.18" evidence="3"/>
<dbReference type="GO" id="GO:0008967">
    <property type="term" value="F:phosphoglycolate phosphatase activity"/>
    <property type="evidence" value="ECO:0007669"/>
    <property type="project" value="UniProtKB-EC"/>
</dbReference>
<keyword evidence="4" id="KW-0479">Metal-binding</keyword>
<dbReference type="InterPro" id="IPR041492">
    <property type="entry name" value="HAD_2"/>
</dbReference>
<evidence type="ECO:0000256" key="7">
    <source>
        <dbReference type="ARBA" id="ARBA00023277"/>
    </source>
</evidence>
<accession>A0A9D7QLT3</accession>
<dbReference type="SFLD" id="SFLDS00003">
    <property type="entry name" value="Haloacid_Dehalogenase"/>
    <property type="match status" value="1"/>
</dbReference>
<keyword evidence="6" id="KW-0460">Magnesium</keyword>
<dbReference type="InterPro" id="IPR006439">
    <property type="entry name" value="HAD-SF_hydro_IA"/>
</dbReference>
<evidence type="ECO:0000256" key="2">
    <source>
        <dbReference type="ARBA" id="ARBA00004818"/>
    </source>
</evidence>
<reference evidence="9" key="1">
    <citation type="submission" date="2020-10" db="EMBL/GenBank/DDBJ databases">
        <title>Connecting structure to function with the recovery of over 1000 high-quality activated sludge metagenome-assembled genomes encoding full-length rRNA genes using long-read sequencing.</title>
        <authorList>
            <person name="Singleton C.M."/>
            <person name="Petriglieri F."/>
            <person name="Kristensen J.M."/>
            <person name="Kirkegaard R.H."/>
            <person name="Michaelsen T.Y."/>
            <person name="Andersen M.H."/>
            <person name="Karst S.M."/>
            <person name="Dueholm M.S."/>
            <person name="Nielsen P.H."/>
            <person name="Albertsen M."/>
        </authorList>
    </citation>
    <scope>NUCLEOTIDE SEQUENCE</scope>
    <source>
        <strain evidence="9">OdNE_18-Q3-R46-58_BAT3C.305</strain>
    </source>
</reference>
<dbReference type="FunFam" id="3.40.50.1000:FF:000022">
    <property type="entry name" value="Phosphoglycolate phosphatase"/>
    <property type="match status" value="1"/>
</dbReference>
<comment type="caution">
    <text evidence="9">The sequence shown here is derived from an EMBL/GenBank/DDBJ whole genome shotgun (WGS) entry which is preliminary data.</text>
</comment>
<evidence type="ECO:0000313" key="9">
    <source>
        <dbReference type="EMBL" id="MBK8891033.1"/>
    </source>
</evidence>
<dbReference type="SFLD" id="SFLDG01135">
    <property type="entry name" value="C1.5.6:_HAD__Beta-PGM__Phospha"/>
    <property type="match status" value="1"/>
</dbReference>
<gene>
    <name evidence="9" type="ORF">IPN75_11940</name>
</gene>
<organism evidence="9 10">
    <name type="scientific">Candidatus Dechloromonas phosphorivorans</name>
    <dbReference type="NCBI Taxonomy" id="2899244"/>
    <lineage>
        <taxon>Bacteria</taxon>
        <taxon>Pseudomonadati</taxon>
        <taxon>Pseudomonadota</taxon>
        <taxon>Betaproteobacteria</taxon>
        <taxon>Rhodocyclales</taxon>
        <taxon>Azonexaceae</taxon>
        <taxon>Dechloromonas</taxon>
    </lineage>
</organism>
<sequence length="230" mass="24357">MTWYAPLAVVEAVLFDLDGTLADTAPDLCGAMGILLSEEGRPQQAFSSLRPHTSQGVRGLLGKAFAIDPTHGDYPRLSSRFLEIYASRLCELSTLFEGIPALLDALEARGLTWGIVTNKRARYTDPLVAALGLSPRTQCVVSGDTTAEAKPSPLPILHACTLLGCSPRRTLYVGDDRRDIVAGQAAGTLTAAVSYGYLGDSGPLDTWGADIIADHPADLADFLFSPGAPK</sequence>
<comment type="pathway">
    <text evidence="2">Organic acid metabolism; glycolate biosynthesis; glycolate from 2-phosphoglycolate: step 1/1.</text>
</comment>
<evidence type="ECO:0000256" key="6">
    <source>
        <dbReference type="ARBA" id="ARBA00022842"/>
    </source>
</evidence>
<name>A0A9D7QLT3_9RHOO</name>
<evidence type="ECO:0000256" key="1">
    <source>
        <dbReference type="ARBA" id="ARBA00000830"/>
    </source>
</evidence>
<dbReference type="NCBIfam" id="TIGR01549">
    <property type="entry name" value="HAD-SF-IA-v1"/>
    <property type="match status" value="1"/>
</dbReference>
<protein>
    <recommendedName>
        <fullName evidence="3">phosphoglycolate phosphatase</fullName>
        <ecNumber evidence="3">3.1.3.18</ecNumber>
    </recommendedName>
</protein>
<dbReference type="PANTHER" id="PTHR43434">
    <property type="entry name" value="PHOSPHOGLYCOLATE PHOSPHATASE"/>
    <property type="match status" value="1"/>
</dbReference>
<dbReference type="Gene3D" id="1.10.150.240">
    <property type="entry name" value="Putative phosphatase, domain 2"/>
    <property type="match status" value="1"/>
</dbReference>
<dbReference type="GO" id="GO:0046872">
    <property type="term" value="F:metal ion binding"/>
    <property type="evidence" value="ECO:0007669"/>
    <property type="project" value="UniProtKB-KW"/>
</dbReference>
<evidence type="ECO:0000256" key="3">
    <source>
        <dbReference type="ARBA" id="ARBA00013078"/>
    </source>
</evidence>
<dbReference type="InterPro" id="IPR023198">
    <property type="entry name" value="PGP-like_dom2"/>
</dbReference>
<dbReference type="Proteomes" id="UP000808146">
    <property type="component" value="Unassembled WGS sequence"/>
</dbReference>
<dbReference type="AlphaFoldDB" id="A0A9D7QLT3"/>
<dbReference type="PRINTS" id="PR00413">
    <property type="entry name" value="HADHALOGNASE"/>
</dbReference>
<evidence type="ECO:0000313" key="10">
    <source>
        <dbReference type="Proteomes" id="UP000808146"/>
    </source>
</evidence>
<dbReference type="SUPFAM" id="SSF56784">
    <property type="entry name" value="HAD-like"/>
    <property type="match status" value="1"/>
</dbReference>
<dbReference type="Gene3D" id="3.40.50.1000">
    <property type="entry name" value="HAD superfamily/HAD-like"/>
    <property type="match status" value="1"/>
</dbReference>
<dbReference type="PANTHER" id="PTHR43434:SF23">
    <property type="entry name" value="PHOSPHOGLYCOLATE PHOSPHATASE"/>
    <property type="match status" value="1"/>
</dbReference>
<keyword evidence="7" id="KW-0119">Carbohydrate metabolism</keyword>
<dbReference type="GO" id="GO:0005829">
    <property type="term" value="C:cytosol"/>
    <property type="evidence" value="ECO:0007669"/>
    <property type="project" value="TreeGrafter"/>
</dbReference>
<keyword evidence="5 9" id="KW-0378">Hydrolase</keyword>
<comment type="catalytic activity">
    <reaction evidence="1">
        <text>2-phosphoglycolate + H2O = glycolate + phosphate</text>
        <dbReference type="Rhea" id="RHEA:14369"/>
        <dbReference type="ChEBI" id="CHEBI:15377"/>
        <dbReference type="ChEBI" id="CHEBI:29805"/>
        <dbReference type="ChEBI" id="CHEBI:43474"/>
        <dbReference type="ChEBI" id="CHEBI:58033"/>
        <dbReference type="EC" id="3.1.3.18"/>
    </reaction>
</comment>
<proteinExistence type="predicted"/>
<dbReference type="SFLD" id="SFLDG01129">
    <property type="entry name" value="C1.5:_HAD__Beta-PGM__Phosphata"/>
    <property type="match status" value="1"/>
</dbReference>
<comment type="function">
    <text evidence="8">Specifically catalyzes the dephosphorylation of 2-phosphoglycolate. Is involved in the dissimilation of the intracellular 2-phosphoglycolate formed during the DNA repair of 3'-phosphoglycolate ends, a major class of DNA lesions induced by oxidative stress.</text>
</comment>
<dbReference type="EMBL" id="JADKBR010000016">
    <property type="protein sequence ID" value="MBK8891033.1"/>
    <property type="molecule type" value="Genomic_DNA"/>
</dbReference>
<evidence type="ECO:0000256" key="4">
    <source>
        <dbReference type="ARBA" id="ARBA00022723"/>
    </source>
</evidence>
<dbReference type="InterPro" id="IPR036412">
    <property type="entry name" value="HAD-like_sf"/>
</dbReference>